<dbReference type="EMBL" id="QUQO01000001">
    <property type="protein sequence ID" value="RFB05087.1"/>
    <property type="molecule type" value="Genomic_DNA"/>
</dbReference>
<evidence type="ECO:0000313" key="2">
    <source>
        <dbReference type="EMBL" id="RFB05087.1"/>
    </source>
</evidence>
<proteinExistence type="predicted"/>
<name>A0A371RI04_9PROT</name>
<sequence>MRCSSVLPALILIWATPSLASEAEIKKGEDNWDGTVEFSASSATGNTENSVLGARFEAKRVLGRYSHDLKAAGDFTRTTKEVEGAKVTEETQNKWFGQYRLEVQTGDRTFAYGRARYERDVFSGYDGRAFVGGGMGHEIAIGDQFNWDVIAGPGIRHTVFIEPDSPDPEFKSEETEIAVFLGSEMDWHIRENVELEHDADATWTENNSTLESRLSLKTKITKTLSTRLAYQIKHETDPAEDREATDTQLKASVVLGF</sequence>
<dbReference type="InterPro" id="IPR007433">
    <property type="entry name" value="DUF481"/>
</dbReference>
<dbReference type="Pfam" id="PF04338">
    <property type="entry name" value="DUF481"/>
    <property type="match status" value="1"/>
</dbReference>
<gene>
    <name evidence="2" type="ORF">DX908_07155</name>
</gene>
<feature type="chain" id="PRO_5016738365" evidence="1">
    <location>
        <begin position="21"/>
        <end position="257"/>
    </location>
</feature>
<evidence type="ECO:0000313" key="3">
    <source>
        <dbReference type="Proteomes" id="UP000264589"/>
    </source>
</evidence>
<organism evidence="2 3">
    <name type="scientific">Parvularcula marina</name>
    <dbReference type="NCBI Taxonomy" id="2292771"/>
    <lineage>
        <taxon>Bacteria</taxon>
        <taxon>Pseudomonadati</taxon>
        <taxon>Pseudomonadota</taxon>
        <taxon>Alphaproteobacteria</taxon>
        <taxon>Parvularculales</taxon>
        <taxon>Parvularculaceae</taxon>
        <taxon>Parvularcula</taxon>
    </lineage>
</organism>
<keyword evidence="1" id="KW-0732">Signal</keyword>
<dbReference type="OrthoDB" id="7631035at2"/>
<feature type="signal peptide" evidence="1">
    <location>
        <begin position="1"/>
        <end position="20"/>
    </location>
</feature>
<dbReference type="RefSeq" id="WP_116391718.1">
    <property type="nucleotide sequence ID" value="NZ_QUQO01000001.1"/>
</dbReference>
<dbReference type="Proteomes" id="UP000264589">
    <property type="component" value="Unassembled WGS sequence"/>
</dbReference>
<reference evidence="2 3" key="1">
    <citation type="submission" date="2018-08" db="EMBL/GenBank/DDBJ databases">
        <title>Parvularcula sp. SM1705, isolated from surface water of the South Sea China.</title>
        <authorList>
            <person name="Sun L."/>
        </authorList>
    </citation>
    <scope>NUCLEOTIDE SEQUENCE [LARGE SCALE GENOMIC DNA]</scope>
    <source>
        <strain evidence="2 3">SM1705</strain>
    </source>
</reference>
<dbReference type="AlphaFoldDB" id="A0A371RI04"/>
<dbReference type="InParanoid" id="A0A371RI04"/>
<accession>A0A371RI04</accession>
<keyword evidence="3" id="KW-1185">Reference proteome</keyword>
<protein>
    <submittedName>
        <fullName evidence="2">DUF481 domain-containing protein</fullName>
    </submittedName>
</protein>
<comment type="caution">
    <text evidence="2">The sequence shown here is derived from an EMBL/GenBank/DDBJ whole genome shotgun (WGS) entry which is preliminary data.</text>
</comment>
<evidence type="ECO:0000256" key="1">
    <source>
        <dbReference type="SAM" id="SignalP"/>
    </source>
</evidence>